<accession>A0A6N9NNE2</accession>
<keyword evidence="9" id="KW-0406">Ion transport</keyword>
<keyword evidence="8" id="KW-0625">Polysaccharide transport</keyword>
<dbReference type="Pfam" id="PF02563">
    <property type="entry name" value="Poly_export"/>
    <property type="match status" value="1"/>
</dbReference>
<reference evidence="19 20" key="1">
    <citation type="submission" date="2019-12" db="EMBL/GenBank/DDBJ databases">
        <authorList>
            <person name="Zhao J."/>
        </authorList>
    </citation>
    <scope>NUCLEOTIDE SEQUENCE [LARGE SCALE GENOMIC DNA]</scope>
    <source>
        <strain evidence="19 20">S-15</strain>
    </source>
</reference>
<dbReference type="AlphaFoldDB" id="A0A6N9NNE2"/>
<dbReference type="GO" id="GO:0015288">
    <property type="term" value="F:porin activity"/>
    <property type="evidence" value="ECO:0007669"/>
    <property type="project" value="UniProtKB-KW"/>
</dbReference>
<dbReference type="GO" id="GO:0046930">
    <property type="term" value="C:pore complex"/>
    <property type="evidence" value="ECO:0007669"/>
    <property type="project" value="UniProtKB-KW"/>
</dbReference>
<dbReference type="Proteomes" id="UP000470771">
    <property type="component" value="Unassembled WGS sequence"/>
</dbReference>
<dbReference type="GO" id="GO:0015159">
    <property type="term" value="F:polysaccharide transmembrane transporter activity"/>
    <property type="evidence" value="ECO:0007669"/>
    <property type="project" value="InterPro"/>
</dbReference>
<keyword evidence="7 16" id="KW-0732">Signal</keyword>
<evidence type="ECO:0000256" key="14">
    <source>
        <dbReference type="ARBA" id="ARBA00023288"/>
    </source>
</evidence>
<feature type="chain" id="PRO_5026755112" evidence="16">
    <location>
        <begin position="24"/>
        <end position="244"/>
    </location>
</feature>
<evidence type="ECO:0000256" key="3">
    <source>
        <dbReference type="ARBA" id="ARBA00022448"/>
    </source>
</evidence>
<evidence type="ECO:0000256" key="1">
    <source>
        <dbReference type="ARBA" id="ARBA00004571"/>
    </source>
</evidence>
<dbReference type="RefSeq" id="WP_160634321.1">
    <property type="nucleotide sequence ID" value="NZ_WWNE01000018.1"/>
</dbReference>
<evidence type="ECO:0000256" key="16">
    <source>
        <dbReference type="SAM" id="SignalP"/>
    </source>
</evidence>
<keyword evidence="14" id="KW-0449">Lipoprotein</keyword>
<evidence type="ECO:0000256" key="5">
    <source>
        <dbReference type="ARBA" id="ARBA00022597"/>
    </source>
</evidence>
<comment type="caution">
    <text evidence="19">The sequence shown here is derived from an EMBL/GenBank/DDBJ whole genome shotgun (WGS) entry which is preliminary data.</text>
</comment>
<dbReference type="GO" id="GO:0006811">
    <property type="term" value="P:monoatomic ion transport"/>
    <property type="evidence" value="ECO:0007669"/>
    <property type="project" value="UniProtKB-KW"/>
</dbReference>
<evidence type="ECO:0000256" key="12">
    <source>
        <dbReference type="ARBA" id="ARBA00023139"/>
    </source>
</evidence>
<dbReference type="Gene3D" id="3.10.560.10">
    <property type="entry name" value="Outer membrane lipoprotein wza domain like"/>
    <property type="match status" value="1"/>
</dbReference>
<dbReference type="InterPro" id="IPR049712">
    <property type="entry name" value="Poly_export"/>
</dbReference>
<keyword evidence="3" id="KW-0813">Transport</keyword>
<keyword evidence="11 15" id="KW-0472">Membrane</keyword>
<dbReference type="PANTHER" id="PTHR33619:SF3">
    <property type="entry name" value="POLYSACCHARIDE EXPORT PROTEIN GFCE-RELATED"/>
    <property type="match status" value="1"/>
</dbReference>
<keyword evidence="15" id="KW-1133">Transmembrane helix</keyword>
<keyword evidence="20" id="KW-1185">Reference proteome</keyword>
<evidence type="ECO:0000256" key="9">
    <source>
        <dbReference type="ARBA" id="ARBA00023065"/>
    </source>
</evidence>
<sequence length="244" mass="27131">MQRIILIFSIAVAVLGLSSCSNQQFLVSKTEGDIQDLLKLDSNFQHTIRPDDKLSLSIWNHDDISLGSVFSIYNSNESYGKWVLVDQNGYAQLPKVGKVKLGGLTCTQAADTLLQLYALNIKDPIIVVKILNRKVTILGEVRSPGNYILDEEQVNLLEVIGRAQGFTNYANMKEIMLVRNNRNYSLDLQKMDEFQLHNLLLQSDDILVVTATRGKAIDEKAPRLIPIASTITAIAVVASFILAQ</sequence>
<dbReference type="GO" id="GO:0009279">
    <property type="term" value="C:cell outer membrane"/>
    <property type="evidence" value="ECO:0007669"/>
    <property type="project" value="UniProtKB-SubCell"/>
</dbReference>
<keyword evidence="10" id="KW-0626">Porin</keyword>
<evidence type="ECO:0000256" key="7">
    <source>
        <dbReference type="ARBA" id="ARBA00022729"/>
    </source>
</evidence>
<dbReference type="InterPro" id="IPR003715">
    <property type="entry name" value="Poly_export_N"/>
</dbReference>
<evidence type="ECO:0000256" key="2">
    <source>
        <dbReference type="ARBA" id="ARBA00009450"/>
    </source>
</evidence>
<evidence type="ECO:0000256" key="8">
    <source>
        <dbReference type="ARBA" id="ARBA00023047"/>
    </source>
</evidence>
<keyword evidence="5" id="KW-0762">Sugar transport</keyword>
<proteinExistence type="inferred from homology"/>
<keyword evidence="4" id="KW-1134">Transmembrane beta strand</keyword>
<name>A0A6N9NNE2_9FLAO</name>
<feature type="signal peptide" evidence="16">
    <location>
        <begin position="1"/>
        <end position="23"/>
    </location>
</feature>
<evidence type="ECO:0000256" key="11">
    <source>
        <dbReference type="ARBA" id="ARBA00023136"/>
    </source>
</evidence>
<keyword evidence="6 15" id="KW-0812">Transmembrane</keyword>
<feature type="transmembrane region" description="Helical" evidence="15">
    <location>
        <begin position="224"/>
        <end position="243"/>
    </location>
</feature>
<dbReference type="InterPro" id="IPR054765">
    <property type="entry name" value="SLBB_dom"/>
</dbReference>
<feature type="domain" description="Polysaccharide export protein N-terminal" evidence="17">
    <location>
        <begin position="46"/>
        <end position="130"/>
    </location>
</feature>
<dbReference type="PROSITE" id="PS51257">
    <property type="entry name" value="PROKAR_LIPOPROTEIN"/>
    <property type="match status" value="1"/>
</dbReference>
<comment type="similarity">
    <text evidence="2">Belongs to the BexD/CtrA/VexA family.</text>
</comment>
<keyword evidence="12" id="KW-0564">Palmitate</keyword>
<evidence type="ECO:0000256" key="10">
    <source>
        <dbReference type="ARBA" id="ARBA00023114"/>
    </source>
</evidence>
<organism evidence="19 20">
    <name type="scientific">Acidiluteibacter ferrifornacis</name>
    <dbReference type="NCBI Taxonomy" id="2692424"/>
    <lineage>
        <taxon>Bacteria</taxon>
        <taxon>Pseudomonadati</taxon>
        <taxon>Bacteroidota</taxon>
        <taxon>Flavobacteriia</taxon>
        <taxon>Flavobacteriales</taxon>
        <taxon>Cryomorphaceae</taxon>
        <taxon>Acidiluteibacter</taxon>
    </lineage>
</organism>
<evidence type="ECO:0000256" key="15">
    <source>
        <dbReference type="SAM" id="Phobius"/>
    </source>
</evidence>
<dbReference type="EMBL" id="WWNE01000018">
    <property type="protein sequence ID" value="NBG67372.1"/>
    <property type="molecule type" value="Genomic_DNA"/>
</dbReference>
<protein>
    <submittedName>
        <fullName evidence="19">Uncharacterized protein</fullName>
    </submittedName>
</protein>
<gene>
    <name evidence="19" type="ORF">GQN54_14685</name>
</gene>
<evidence type="ECO:0000256" key="13">
    <source>
        <dbReference type="ARBA" id="ARBA00023237"/>
    </source>
</evidence>
<evidence type="ECO:0000313" key="19">
    <source>
        <dbReference type="EMBL" id="NBG67372.1"/>
    </source>
</evidence>
<dbReference type="PANTHER" id="PTHR33619">
    <property type="entry name" value="POLYSACCHARIDE EXPORT PROTEIN GFCE-RELATED"/>
    <property type="match status" value="1"/>
</dbReference>
<comment type="subcellular location">
    <subcellularLocation>
        <location evidence="1">Cell outer membrane</location>
        <topology evidence="1">Multi-pass membrane protein</topology>
    </subcellularLocation>
</comment>
<evidence type="ECO:0000259" key="18">
    <source>
        <dbReference type="Pfam" id="PF22461"/>
    </source>
</evidence>
<evidence type="ECO:0000313" key="20">
    <source>
        <dbReference type="Proteomes" id="UP000470771"/>
    </source>
</evidence>
<evidence type="ECO:0000256" key="4">
    <source>
        <dbReference type="ARBA" id="ARBA00022452"/>
    </source>
</evidence>
<evidence type="ECO:0000256" key="6">
    <source>
        <dbReference type="ARBA" id="ARBA00022692"/>
    </source>
</evidence>
<keyword evidence="13" id="KW-0998">Cell outer membrane</keyword>
<dbReference type="Pfam" id="PF22461">
    <property type="entry name" value="SLBB_2"/>
    <property type="match status" value="1"/>
</dbReference>
<evidence type="ECO:0000259" key="17">
    <source>
        <dbReference type="Pfam" id="PF02563"/>
    </source>
</evidence>
<feature type="domain" description="SLBB" evidence="18">
    <location>
        <begin position="134"/>
        <end position="209"/>
    </location>
</feature>